<gene>
    <name evidence="1" type="ORF">EDC44_10265</name>
</gene>
<sequence>MQICVFQRDNSQVVRIPADFRFDVGVVEILGVNSSDVTLRPARQSSESFLTLFDGFDDTFIEAFPGVVIYRHRSVKIYLLDSNIII</sequence>
<evidence type="ECO:0000313" key="2">
    <source>
        <dbReference type="Proteomes" id="UP000295763"/>
    </source>
</evidence>
<proteinExistence type="predicted"/>
<dbReference type="RefSeq" id="WP_243647872.1">
    <property type="nucleotide sequence ID" value="NZ_SLYB01000002.1"/>
</dbReference>
<protein>
    <submittedName>
        <fullName evidence="1">Virulence-associated protein VagC</fullName>
    </submittedName>
</protein>
<evidence type="ECO:0000313" key="1">
    <source>
        <dbReference type="EMBL" id="TCP97261.1"/>
    </source>
</evidence>
<comment type="caution">
    <text evidence="1">The sequence shown here is derived from an EMBL/GenBank/DDBJ whole genome shotgun (WGS) entry which is preliminary data.</text>
</comment>
<keyword evidence="2" id="KW-1185">Reference proteome</keyword>
<name>A0A4R2T6K7_9PAST</name>
<dbReference type="SUPFAM" id="SSF89447">
    <property type="entry name" value="AbrB/MazE/MraZ-like"/>
    <property type="match status" value="1"/>
</dbReference>
<dbReference type="Gene3D" id="2.10.260.10">
    <property type="match status" value="1"/>
</dbReference>
<organism evidence="1 2">
    <name type="scientific">Cricetibacter osteomyelitidis</name>
    <dbReference type="NCBI Taxonomy" id="1521931"/>
    <lineage>
        <taxon>Bacteria</taxon>
        <taxon>Pseudomonadati</taxon>
        <taxon>Pseudomonadota</taxon>
        <taxon>Gammaproteobacteria</taxon>
        <taxon>Pasteurellales</taxon>
        <taxon>Pasteurellaceae</taxon>
        <taxon>Cricetibacter</taxon>
    </lineage>
</organism>
<dbReference type="AlphaFoldDB" id="A0A4R2T6K7"/>
<reference evidence="1 2" key="1">
    <citation type="submission" date="2019-03" db="EMBL/GenBank/DDBJ databases">
        <title>Genomic Encyclopedia of Type Strains, Phase IV (KMG-IV): sequencing the most valuable type-strain genomes for metagenomic binning, comparative biology and taxonomic classification.</title>
        <authorList>
            <person name="Goeker M."/>
        </authorList>
    </citation>
    <scope>NUCLEOTIDE SEQUENCE [LARGE SCALE GENOMIC DNA]</scope>
    <source>
        <strain evidence="1 2">DSM 28404</strain>
    </source>
</reference>
<dbReference type="InterPro" id="IPR037914">
    <property type="entry name" value="SpoVT-AbrB_sf"/>
</dbReference>
<accession>A0A4R2T6K7</accession>
<dbReference type="EMBL" id="SLYB01000002">
    <property type="protein sequence ID" value="TCP97261.1"/>
    <property type="molecule type" value="Genomic_DNA"/>
</dbReference>
<dbReference type="Proteomes" id="UP000295763">
    <property type="component" value="Unassembled WGS sequence"/>
</dbReference>